<dbReference type="Gene3D" id="3.30.300.10">
    <property type="match status" value="3"/>
</dbReference>
<evidence type="ECO:0000259" key="10">
    <source>
        <dbReference type="Pfam" id="PF00438"/>
    </source>
</evidence>
<reference evidence="13 14" key="1">
    <citation type="submission" date="2018-03" db="EMBL/GenBank/DDBJ databases">
        <title>Pantoea intestinalis SRCM103226 isolated form the mealworm.</title>
        <authorList>
            <person name="Jeong D.-Y."/>
            <person name="Kim J.W."/>
        </authorList>
    </citation>
    <scope>NUCLEOTIDE SEQUENCE [LARGE SCALE GENOMIC DNA]</scope>
    <source>
        <strain evidence="13 14">SRCM103226</strain>
    </source>
</reference>
<evidence type="ECO:0000313" key="13">
    <source>
        <dbReference type="EMBL" id="QHM69930.1"/>
    </source>
</evidence>
<dbReference type="PIRSF" id="PIRSF000497">
    <property type="entry name" value="MAT"/>
    <property type="match status" value="1"/>
</dbReference>
<comment type="similarity">
    <text evidence="9">Belongs to the AdoMet synthase family.</text>
</comment>
<protein>
    <recommendedName>
        <fullName evidence="8">Methionine adenosyltransferase</fullName>
        <ecNumber evidence="8">2.5.1.6</ecNumber>
    </recommendedName>
</protein>
<keyword evidence="4" id="KW-0547">Nucleotide-binding</keyword>
<dbReference type="RefSeq" id="WP_425280989.1">
    <property type="nucleotide sequence ID" value="NZ_CP028271.1"/>
</dbReference>
<evidence type="ECO:0000256" key="6">
    <source>
        <dbReference type="ARBA" id="ARBA00022842"/>
    </source>
</evidence>
<proteinExistence type="inferred from homology"/>
<dbReference type="NCBIfam" id="TIGR01034">
    <property type="entry name" value="metK"/>
    <property type="match status" value="1"/>
</dbReference>
<keyword evidence="14" id="KW-1185">Reference proteome</keyword>
<dbReference type="InterPro" id="IPR022630">
    <property type="entry name" value="S-AdoMet_synt_C"/>
</dbReference>
<evidence type="ECO:0000259" key="11">
    <source>
        <dbReference type="Pfam" id="PF02772"/>
    </source>
</evidence>
<dbReference type="Pfam" id="PF00438">
    <property type="entry name" value="S-AdoMet_synt_N"/>
    <property type="match status" value="1"/>
</dbReference>
<feature type="domain" description="S-adenosylmethionine synthetase N-terminal" evidence="10">
    <location>
        <begin position="1"/>
        <end position="80"/>
    </location>
</feature>
<dbReference type="GO" id="GO:0004478">
    <property type="term" value="F:methionine adenosyltransferase activity"/>
    <property type="evidence" value="ECO:0007669"/>
    <property type="project" value="UniProtKB-UniRule"/>
</dbReference>
<keyword evidence="7" id="KW-0630">Potassium</keyword>
<evidence type="ECO:0000256" key="9">
    <source>
        <dbReference type="RuleBase" id="RU004462"/>
    </source>
</evidence>
<evidence type="ECO:0000256" key="4">
    <source>
        <dbReference type="ARBA" id="ARBA00022741"/>
    </source>
</evidence>
<feature type="domain" description="S-adenosylmethionine synthetase central" evidence="11">
    <location>
        <begin position="94"/>
        <end position="207"/>
    </location>
</feature>
<dbReference type="Pfam" id="PF02773">
    <property type="entry name" value="S-AdoMet_synt_C"/>
    <property type="match status" value="1"/>
</dbReference>
<dbReference type="InterPro" id="IPR022628">
    <property type="entry name" value="S-AdoMet_synt_N"/>
</dbReference>
<evidence type="ECO:0000256" key="1">
    <source>
        <dbReference type="ARBA" id="ARBA00022563"/>
    </source>
</evidence>
<dbReference type="InterPro" id="IPR002133">
    <property type="entry name" value="S-AdoMet_synthetase"/>
</dbReference>
<keyword evidence="3" id="KW-0479">Metal-binding</keyword>
<dbReference type="PANTHER" id="PTHR11964">
    <property type="entry name" value="S-ADENOSYLMETHIONINE SYNTHETASE"/>
    <property type="match status" value="1"/>
</dbReference>
<dbReference type="GO" id="GO:0005524">
    <property type="term" value="F:ATP binding"/>
    <property type="evidence" value="ECO:0007669"/>
    <property type="project" value="UniProtKB-KW"/>
</dbReference>
<dbReference type="Pfam" id="PF02772">
    <property type="entry name" value="S-AdoMet_synt_M"/>
    <property type="match status" value="1"/>
</dbReference>
<dbReference type="KEGG" id="mint:C7M51_00189"/>
<evidence type="ECO:0000256" key="7">
    <source>
        <dbReference type="ARBA" id="ARBA00022958"/>
    </source>
</evidence>
<dbReference type="GO" id="GO:0006556">
    <property type="term" value="P:S-adenosylmethionine biosynthetic process"/>
    <property type="evidence" value="ECO:0007669"/>
    <property type="project" value="UniProtKB-UniRule"/>
</dbReference>
<evidence type="ECO:0000256" key="3">
    <source>
        <dbReference type="ARBA" id="ARBA00022723"/>
    </source>
</evidence>
<dbReference type="GO" id="GO:0046872">
    <property type="term" value="F:metal ion binding"/>
    <property type="evidence" value="ECO:0007669"/>
    <property type="project" value="UniProtKB-KW"/>
</dbReference>
<feature type="domain" description="S-adenosylmethionine synthetase C-terminal" evidence="12">
    <location>
        <begin position="211"/>
        <end position="346"/>
    </location>
</feature>
<dbReference type="AlphaFoldDB" id="A0A6P1PTZ3"/>
<evidence type="ECO:0000256" key="8">
    <source>
        <dbReference type="NCBIfam" id="TIGR01034"/>
    </source>
</evidence>
<dbReference type="SUPFAM" id="SSF55973">
    <property type="entry name" value="S-adenosylmethionine synthetase"/>
    <property type="match status" value="3"/>
</dbReference>
<evidence type="ECO:0000259" key="12">
    <source>
        <dbReference type="Pfam" id="PF02773"/>
    </source>
</evidence>
<gene>
    <name evidence="13" type="primary">metK_1</name>
    <name evidence="13" type="ORF">C7M51_00189</name>
</gene>
<dbReference type="EC" id="2.5.1.6" evidence="8"/>
<dbReference type="InterPro" id="IPR022629">
    <property type="entry name" value="S-AdoMet_synt_central"/>
</dbReference>
<evidence type="ECO:0000256" key="5">
    <source>
        <dbReference type="ARBA" id="ARBA00022840"/>
    </source>
</evidence>
<keyword evidence="6" id="KW-0460">Magnesium</keyword>
<evidence type="ECO:0000313" key="14">
    <source>
        <dbReference type="Proteomes" id="UP000464053"/>
    </source>
</evidence>
<evidence type="ECO:0000256" key="2">
    <source>
        <dbReference type="ARBA" id="ARBA00022679"/>
    </source>
</evidence>
<organism evidence="13 14">
    <name type="scientific">Mixta intestinalis</name>
    <dbReference type="NCBI Taxonomy" id="1615494"/>
    <lineage>
        <taxon>Bacteria</taxon>
        <taxon>Pseudomonadati</taxon>
        <taxon>Pseudomonadota</taxon>
        <taxon>Gammaproteobacteria</taxon>
        <taxon>Enterobacterales</taxon>
        <taxon>Erwiniaceae</taxon>
        <taxon>Mixta</taxon>
    </lineage>
</organism>
<accession>A0A6P1PTZ3</accession>
<dbReference type="Proteomes" id="UP000464053">
    <property type="component" value="Chromosome"/>
</dbReference>
<keyword evidence="2 13" id="KW-0808">Transferase</keyword>
<dbReference type="GO" id="GO:0006730">
    <property type="term" value="P:one-carbon metabolic process"/>
    <property type="evidence" value="ECO:0007669"/>
    <property type="project" value="UniProtKB-KW"/>
</dbReference>
<keyword evidence="1" id="KW-0554">One-carbon metabolism</keyword>
<dbReference type="InterPro" id="IPR022636">
    <property type="entry name" value="S-AdoMet_synthetase_sfam"/>
</dbReference>
<keyword evidence="5" id="KW-0067">ATP-binding</keyword>
<dbReference type="EMBL" id="CP028271">
    <property type="protein sequence ID" value="QHM69930.1"/>
    <property type="molecule type" value="Genomic_DNA"/>
</dbReference>
<dbReference type="CDD" id="cd18079">
    <property type="entry name" value="S-AdoMet_synt"/>
    <property type="match status" value="1"/>
</dbReference>
<name>A0A6P1PTZ3_9GAMM</name>
<sequence>MADRIADAIVDAYLLQDPWASVNCECLVKTGAVILAGELSSCASVDIDRVVRTTIAAIGYNRSTKGFDAATCAIINLLNREPAAHTRNATSLISGDQSIVSGYACNETPQLMPASLWYSHRLMERYTTLYKTQRLKQLLPDGKCQVTLRYQNGKVIEVNAIAICARHRPGLALPALREAMTEELIKPVIPARWLTSATRLLINPAGALINGGPAVNCGATGRKTSVDTYGGVICHGGGVLCGKDPAQVERAGAYAARYIAKNIVAAGLAKRCAVQLAWASGLTHPLSLSINTFGTARLAPEHLTRLVTQHFDLSIHGIIDQLDLLVPRYRQTACYGHFGRESFPWELTDKAAQLRDDAACQNAARSHAHLIKF</sequence>